<dbReference type="Proteomes" id="UP000619545">
    <property type="component" value="Unassembled WGS sequence"/>
</dbReference>
<evidence type="ECO:0000256" key="6">
    <source>
        <dbReference type="ARBA" id="ARBA00023239"/>
    </source>
</evidence>
<dbReference type="GO" id="GO:0005829">
    <property type="term" value="C:cytosol"/>
    <property type="evidence" value="ECO:0007669"/>
    <property type="project" value="TreeGrafter"/>
</dbReference>
<dbReference type="PANTHER" id="PTHR32119">
    <property type="entry name" value="OROTIDINE 5'-PHOSPHATE DECARBOXYLASE"/>
    <property type="match status" value="1"/>
</dbReference>
<comment type="caution">
    <text evidence="11">The sequence shown here is derived from an EMBL/GenBank/DDBJ whole genome shotgun (WGS) entry which is preliminary data.</text>
</comment>
<dbReference type="InterPro" id="IPR011060">
    <property type="entry name" value="RibuloseP-bd_barrel"/>
</dbReference>
<dbReference type="GO" id="GO:0044205">
    <property type="term" value="P:'de novo' UMP biosynthetic process"/>
    <property type="evidence" value="ECO:0007669"/>
    <property type="project" value="UniProtKB-UniPathway"/>
</dbReference>
<keyword evidence="6 11" id="KW-0456">Lyase</keyword>
<dbReference type="SMART" id="SM00934">
    <property type="entry name" value="OMPdecase"/>
    <property type="match status" value="1"/>
</dbReference>
<dbReference type="NCBIfam" id="TIGR01740">
    <property type="entry name" value="pyrF"/>
    <property type="match status" value="1"/>
</dbReference>
<feature type="binding site" evidence="9">
    <location>
        <position position="34"/>
    </location>
    <ligand>
        <name>substrate</name>
    </ligand>
</feature>
<evidence type="ECO:0000256" key="4">
    <source>
        <dbReference type="ARBA" id="ARBA00022793"/>
    </source>
</evidence>
<feature type="active site" description="For OMPdecase activity" evidence="8">
    <location>
        <position position="65"/>
    </location>
</feature>
<feature type="domain" description="Orotidine 5'-phosphate decarboxylase" evidence="10">
    <location>
        <begin position="7"/>
        <end position="206"/>
    </location>
</feature>
<dbReference type="UniPathway" id="UPA00070">
    <property type="reaction ID" value="UER00120"/>
</dbReference>
<evidence type="ECO:0000259" key="10">
    <source>
        <dbReference type="SMART" id="SM00934"/>
    </source>
</evidence>
<sequence>MLEPDTRLIVALDVSPDRAVEIAETLDGYVDGFKVGYEVVLAEGAAGIERVAEVLEESFLLVDLKTADIPEISRSIVERVSEAGANAAIVHGFVGPDVVEECAEVLPVFVVATMSHPGAREFYDRACRDIVKACDDIDGVVGYVAPATRPERVREVRKITDKLIASPGVGAQGAAPGDAVRAGADFEIVGRAITEAHDPVEAAKDLTRAMRTSRPAER</sequence>
<dbReference type="GeneID" id="1476836"/>
<feature type="active site" description="For OMPdecase activity" evidence="8">
    <location>
        <position position="68"/>
    </location>
</feature>
<evidence type="ECO:0000256" key="1">
    <source>
        <dbReference type="ARBA" id="ARBA00004861"/>
    </source>
</evidence>
<evidence type="ECO:0000313" key="11">
    <source>
        <dbReference type="EMBL" id="HII70038.1"/>
    </source>
</evidence>
<name>A0A832WAF8_9EURY</name>
<accession>A0A832WAF8</accession>
<dbReference type="PANTHER" id="PTHR32119:SF2">
    <property type="entry name" value="OROTIDINE 5'-PHOSPHATE DECARBOXYLASE"/>
    <property type="match status" value="1"/>
</dbReference>
<feature type="binding site" evidence="9">
    <location>
        <position position="190"/>
    </location>
    <ligand>
        <name>substrate</name>
    </ligand>
</feature>
<evidence type="ECO:0000256" key="9">
    <source>
        <dbReference type="PIRSR" id="PIRSR614732-2"/>
    </source>
</evidence>
<dbReference type="GO" id="GO:0006207">
    <property type="term" value="P:'de novo' pyrimidine nucleobase biosynthetic process"/>
    <property type="evidence" value="ECO:0007669"/>
    <property type="project" value="InterPro"/>
</dbReference>
<dbReference type="InterPro" id="IPR014732">
    <property type="entry name" value="OMPdecase"/>
</dbReference>
<evidence type="ECO:0000313" key="12">
    <source>
        <dbReference type="Proteomes" id="UP000619545"/>
    </source>
</evidence>
<dbReference type="InterPro" id="IPR013785">
    <property type="entry name" value="Aldolase_TIM"/>
</dbReference>
<dbReference type="AlphaFoldDB" id="A0A832WAF8"/>
<reference evidence="11" key="1">
    <citation type="journal article" date="2020" name="bioRxiv">
        <title>A rank-normalized archaeal taxonomy based on genome phylogeny resolves widespread incomplete and uneven classifications.</title>
        <authorList>
            <person name="Rinke C."/>
            <person name="Chuvochina M."/>
            <person name="Mussig A.J."/>
            <person name="Chaumeil P.-A."/>
            <person name="Waite D.W."/>
            <person name="Whitman W.B."/>
            <person name="Parks D.H."/>
            <person name="Hugenholtz P."/>
        </authorList>
    </citation>
    <scope>NUCLEOTIDE SEQUENCE</scope>
    <source>
        <strain evidence="11">UBA8853</strain>
    </source>
</reference>
<feature type="binding site" evidence="9">
    <location>
        <position position="13"/>
    </location>
    <ligand>
        <name>substrate</name>
    </ligand>
</feature>
<dbReference type="SUPFAM" id="SSF51366">
    <property type="entry name" value="Ribulose-phoshate binding barrel"/>
    <property type="match status" value="1"/>
</dbReference>
<evidence type="ECO:0000256" key="3">
    <source>
        <dbReference type="ARBA" id="ARBA00021923"/>
    </source>
</evidence>
<evidence type="ECO:0000256" key="5">
    <source>
        <dbReference type="ARBA" id="ARBA00022975"/>
    </source>
</evidence>
<keyword evidence="4" id="KW-0210">Decarboxylase</keyword>
<dbReference type="Gene3D" id="3.20.20.70">
    <property type="entry name" value="Aldolase class I"/>
    <property type="match status" value="1"/>
</dbReference>
<proteinExistence type="predicted"/>
<feature type="binding site" evidence="9">
    <location>
        <position position="115"/>
    </location>
    <ligand>
        <name>substrate</name>
    </ligand>
</feature>
<protein>
    <recommendedName>
        <fullName evidence="3">Orotidine 5'-phosphate decarboxylase</fullName>
        <ecNumber evidence="2">4.1.1.23</ecNumber>
    </recommendedName>
    <alternativeName>
        <fullName evidence="7">OMP decarboxylase</fullName>
    </alternativeName>
</protein>
<dbReference type="EMBL" id="DUJS01000002">
    <property type="protein sequence ID" value="HII70038.1"/>
    <property type="molecule type" value="Genomic_DNA"/>
</dbReference>
<feature type="active site" description="For OMPdecase activity" evidence="8">
    <location>
        <position position="63"/>
    </location>
</feature>
<dbReference type="Pfam" id="PF00215">
    <property type="entry name" value="OMPdecase"/>
    <property type="match status" value="1"/>
</dbReference>
<evidence type="ECO:0000256" key="2">
    <source>
        <dbReference type="ARBA" id="ARBA00012321"/>
    </source>
</evidence>
<gene>
    <name evidence="11" type="primary">pyrF</name>
    <name evidence="11" type="ORF">HA336_02240</name>
</gene>
<feature type="binding site" evidence="9">
    <location>
        <position position="191"/>
    </location>
    <ligand>
        <name>substrate</name>
    </ligand>
</feature>
<organism evidence="11 12">
    <name type="scientific">Methanopyrus kandleri</name>
    <dbReference type="NCBI Taxonomy" id="2320"/>
    <lineage>
        <taxon>Archaea</taxon>
        <taxon>Methanobacteriati</taxon>
        <taxon>Methanobacteriota</taxon>
        <taxon>Methanomada group</taxon>
        <taxon>Methanopyri</taxon>
        <taxon>Methanopyrales</taxon>
        <taxon>Methanopyraceae</taxon>
        <taxon>Methanopyrus</taxon>
    </lineage>
</organism>
<dbReference type="OMA" id="EMSHPGA"/>
<evidence type="ECO:0000256" key="8">
    <source>
        <dbReference type="PIRSR" id="PIRSR614732-1"/>
    </source>
</evidence>
<comment type="pathway">
    <text evidence="1">Pyrimidine metabolism; UMP biosynthesis via de novo pathway; UMP from orotate: step 2/2.</text>
</comment>
<dbReference type="EC" id="4.1.1.23" evidence="2"/>
<dbReference type="InterPro" id="IPR001754">
    <property type="entry name" value="OMPdeCOase_dom"/>
</dbReference>
<dbReference type="RefSeq" id="WP_011019104.1">
    <property type="nucleotide sequence ID" value="NZ_DUJS01000002.1"/>
</dbReference>
<dbReference type="GO" id="GO:0004590">
    <property type="term" value="F:orotidine-5'-phosphate decarboxylase activity"/>
    <property type="evidence" value="ECO:0007669"/>
    <property type="project" value="UniProtKB-EC"/>
</dbReference>
<keyword evidence="5" id="KW-0665">Pyrimidine biosynthesis</keyword>
<evidence type="ECO:0000256" key="7">
    <source>
        <dbReference type="ARBA" id="ARBA00033428"/>
    </source>
</evidence>
<dbReference type="CDD" id="cd04725">
    <property type="entry name" value="OMP_decarboxylase_like"/>
    <property type="match status" value="1"/>
</dbReference>